<dbReference type="KEGG" id="ehl:EHLA_3227"/>
<evidence type="ECO:0000313" key="3">
    <source>
        <dbReference type="EMBL" id="SOB73775.1"/>
    </source>
</evidence>
<dbReference type="InterPro" id="IPR045962">
    <property type="entry name" value="DUF6382"/>
</dbReference>
<dbReference type="CDD" id="cd00060">
    <property type="entry name" value="FHA"/>
    <property type="match status" value="1"/>
</dbReference>
<dbReference type="SMART" id="SM00240">
    <property type="entry name" value="FHA"/>
    <property type="match status" value="1"/>
</dbReference>
<dbReference type="RefSeq" id="WP_096241437.1">
    <property type="nucleotide sequence ID" value="NZ_LT907978.1"/>
</dbReference>
<gene>
    <name evidence="3" type="ORF">EHLA_3227</name>
</gene>
<dbReference type="EMBL" id="LT907978">
    <property type="protein sequence ID" value="SOB73775.1"/>
    <property type="molecule type" value="Genomic_DNA"/>
</dbReference>
<dbReference type="PROSITE" id="PS50006">
    <property type="entry name" value="FHA_DOMAIN"/>
    <property type="match status" value="1"/>
</dbReference>
<keyword evidence="1" id="KW-1133">Transmembrane helix</keyword>
<evidence type="ECO:0000259" key="2">
    <source>
        <dbReference type="PROSITE" id="PS50006"/>
    </source>
</evidence>
<dbReference type="Pfam" id="PF00498">
    <property type="entry name" value="FHA"/>
    <property type="match status" value="1"/>
</dbReference>
<reference evidence="4" key="1">
    <citation type="submission" date="2017-09" db="EMBL/GenBank/DDBJ databases">
        <authorList>
            <person name="Shetty A S."/>
        </authorList>
    </citation>
    <scope>NUCLEOTIDE SEQUENCE [LARGE SCALE GENOMIC DNA]</scope>
</reference>
<keyword evidence="1" id="KW-0472">Membrane</keyword>
<dbReference type="InterPro" id="IPR008984">
    <property type="entry name" value="SMAD_FHA_dom_sf"/>
</dbReference>
<proteinExistence type="predicted"/>
<protein>
    <submittedName>
        <fullName evidence="3">FHA</fullName>
    </submittedName>
</protein>
<organism evidence="3 4">
    <name type="scientific">Anaerobutyricum hallii</name>
    <dbReference type="NCBI Taxonomy" id="39488"/>
    <lineage>
        <taxon>Bacteria</taxon>
        <taxon>Bacillati</taxon>
        <taxon>Bacillota</taxon>
        <taxon>Clostridia</taxon>
        <taxon>Lachnospirales</taxon>
        <taxon>Lachnospiraceae</taxon>
        <taxon>Anaerobutyricum</taxon>
    </lineage>
</organism>
<dbReference type="AlphaFoldDB" id="A0A285Q0R8"/>
<evidence type="ECO:0000313" key="4">
    <source>
        <dbReference type="Proteomes" id="UP000217549"/>
    </source>
</evidence>
<feature type="transmembrane region" description="Helical" evidence="1">
    <location>
        <begin position="298"/>
        <end position="318"/>
    </location>
</feature>
<accession>A0A285Q0R8</accession>
<keyword evidence="1" id="KW-0812">Transmembrane</keyword>
<name>A0A285Q0R8_9FIRM</name>
<sequence>MDIVKEGTHTYLLSVIEHKEILNKEILDNEISDKEDVGFEIKQNMTDCGLDYYLSVEYEVLNRNSLRMLVPVQLREKDGEKSLLFDITGRRSLKMQEKNEPLSQDKCKRILQSISDLIQEIDDYMLNLNYVELSPEYIYESADGTMQWIYSPKTYRENLQARIEAFFEWMLIQIDYEDDKAVRYIYKVYNKVRKLGFSKELLENYLCTEEKEEEYIKRNSYEEFFREDLAEERVKEPEREYFKEADQPSVQKINAKKPSYQKFIYISLLSILGIASIAAIVFESICIVSGITKGFTEILLRYCIGGILFIAAFVLAILKCFRELRRIRKAPETCLADYNKKNRENDNAEQYNRRGNKDMSVVKTEAEWDMKTDWNTEGEGTTILSLEKESFYPMLRDMETGIVSIIKSCPFYIGSAEGVNQLKISDKTVSREHAVILEAFYENGGEGYILRDLDSTNGTWIDGRKIKKGSQERLQEGATVRFAQKEYRFLLEHTTIQ</sequence>
<feature type="transmembrane region" description="Helical" evidence="1">
    <location>
        <begin position="263"/>
        <end position="292"/>
    </location>
</feature>
<feature type="domain" description="FHA" evidence="2">
    <location>
        <begin position="411"/>
        <end position="466"/>
    </location>
</feature>
<keyword evidence="4" id="KW-1185">Reference proteome</keyword>
<dbReference type="InterPro" id="IPR000253">
    <property type="entry name" value="FHA_dom"/>
</dbReference>
<dbReference type="SUPFAM" id="SSF49879">
    <property type="entry name" value="SMAD/FHA domain"/>
    <property type="match status" value="1"/>
</dbReference>
<dbReference type="Proteomes" id="UP000217549">
    <property type="component" value="Chromosome I"/>
</dbReference>
<dbReference type="Pfam" id="PF19909">
    <property type="entry name" value="DUF6382"/>
    <property type="match status" value="1"/>
</dbReference>
<dbReference type="Gene3D" id="2.60.200.20">
    <property type="match status" value="1"/>
</dbReference>
<evidence type="ECO:0000256" key="1">
    <source>
        <dbReference type="SAM" id="Phobius"/>
    </source>
</evidence>